<name>A0A830HLQ2_9CHLO</name>
<feature type="compositionally biased region" description="Low complexity" evidence="1">
    <location>
        <begin position="278"/>
        <end position="295"/>
    </location>
</feature>
<feature type="region of interest" description="Disordered" evidence="1">
    <location>
        <begin position="803"/>
        <end position="858"/>
    </location>
</feature>
<feature type="compositionally biased region" description="Basic and acidic residues" evidence="1">
    <location>
        <begin position="20"/>
        <end position="31"/>
    </location>
</feature>
<feature type="region of interest" description="Disordered" evidence="1">
    <location>
        <begin position="1"/>
        <end position="160"/>
    </location>
</feature>
<feature type="region of interest" description="Disordered" evidence="1">
    <location>
        <begin position="629"/>
        <end position="658"/>
    </location>
</feature>
<comment type="caution">
    <text evidence="2">The sequence shown here is derived from an EMBL/GenBank/DDBJ whole genome shotgun (WGS) entry which is preliminary data.</text>
</comment>
<gene>
    <name evidence="2" type="ORF">PPROV_000632500</name>
</gene>
<feature type="compositionally biased region" description="Pro residues" evidence="1">
    <location>
        <begin position="121"/>
        <end position="131"/>
    </location>
</feature>
<feature type="compositionally biased region" description="Low complexity" evidence="1">
    <location>
        <begin position="824"/>
        <end position="848"/>
    </location>
</feature>
<evidence type="ECO:0000313" key="2">
    <source>
        <dbReference type="EMBL" id="GHP07583.1"/>
    </source>
</evidence>
<reference evidence="2" key="1">
    <citation type="submission" date="2020-10" db="EMBL/GenBank/DDBJ databases">
        <title>Unveiling of a novel bifunctional photoreceptor, Dualchrome1, isolated from a cosmopolitan green alga.</title>
        <authorList>
            <person name="Suzuki S."/>
            <person name="Kawachi M."/>
        </authorList>
    </citation>
    <scope>NUCLEOTIDE SEQUENCE</scope>
    <source>
        <strain evidence="2">NIES 2893</strain>
    </source>
</reference>
<feature type="compositionally biased region" description="Basic and acidic residues" evidence="1">
    <location>
        <begin position="323"/>
        <end position="336"/>
    </location>
</feature>
<dbReference type="EMBL" id="BNJQ01000017">
    <property type="protein sequence ID" value="GHP07583.1"/>
    <property type="molecule type" value="Genomic_DNA"/>
</dbReference>
<evidence type="ECO:0000256" key="1">
    <source>
        <dbReference type="SAM" id="MobiDB-lite"/>
    </source>
</evidence>
<feature type="region of interest" description="Disordered" evidence="1">
    <location>
        <begin position="497"/>
        <end position="527"/>
    </location>
</feature>
<feature type="compositionally biased region" description="Basic and acidic residues" evidence="1">
    <location>
        <begin position="444"/>
        <end position="459"/>
    </location>
</feature>
<dbReference type="Proteomes" id="UP000660262">
    <property type="component" value="Unassembled WGS sequence"/>
</dbReference>
<proteinExistence type="predicted"/>
<accession>A0A830HLQ2</accession>
<organism evidence="2 3">
    <name type="scientific">Pycnococcus provasolii</name>
    <dbReference type="NCBI Taxonomy" id="41880"/>
    <lineage>
        <taxon>Eukaryota</taxon>
        <taxon>Viridiplantae</taxon>
        <taxon>Chlorophyta</taxon>
        <taxon>Pseudoscourfieldiophyceae</taxon>
        <taxon>Pseudoscourfieldiales</taxon>
        <taxon>Pycnococcaceae</taxon>
        <taxon>Pycnococcus</taxon>
    </lineage>
</organism>
<feature type="region of interest" description="Disordered" evidence="1">
    <location>
        <begin position="433"/>
        <end position="466"/>
    </location>
</feature>
<dbReference type="PANTHER" id="PTHR37028">
    <property type="entry name" value="UNNAMED PRODUCT-RELATED"/>
    <property type="match status" value="1"/>
</dbReference>
<feature type="region of interest" description="Disordered" evidence="1">
    <location>
        <begin position="233"/>
        <end position="344"/>
    </location>
</feature>
<dbReference type="PANTHER" id="PTHR37028:SF4">
    <property type="entry name" value="ALMS MOTIF DOMAIN-CONTAINING PROTEIN"/>
    <property type="match status" value="1"/>
</dbReference>
<protein>
    <submittedName>
        <fullName evidence="2">Uncharacterized protein</fullName>
    </submittedName>
</protein>
<sequence>MSSWRATMAAQPGSPANRANRRDDATHKRLMEMQTKTAAKSSLAPSEQQPTMQQQPFTNSPFVESPRTKLLRASESAAPPKEEDDFDDKHAAAVALQRLKEQQAINRKKLQQLQQQEQAQQPPPPPPPPPRLRAVKVAATSPQKKRVVQKSYAKPLDRSDAFENQLEREESELAKCTFKPSLDETPKAQEIRERVTAQRQRDLHAAGIAAKEKREQQTRRVLEMRKAAELKNCTFTPNDSGKAAAKRRVNPERFWARQQAHKEEHEKLITSLKDAHHSSITSKTSTKNSEQQQQQGSRSPPPDEFFDYLNETQTASRLHARNRTAEENRARAEARSTDAAATTWRGPTDVHDEVEVSAATMRARLAARRLYEDAEARMERIDAMRKARGALAPGASHGGLDEDPEREERRATMARTAALRHVDRVIAYAASRAKSVRAPPPDLTARESPRGYDMKRGGNADDADDDPDASLCLATLATIGECLRRLHVIRRYDPLSTFEESHGDGDDESIGGSGSVTSRSNSSHAKSPVALARMRKAWSAERTLVLKVVQLLRVASQDLLDPGDEVPTGLGGIHPEVLAMFLSALDESILDNNMTVGYQLYEQWNLPMSHPDLYDVIRHCRALRRRHRLPTTGKGSDSPAAKTAKLMPDPSKTTSRSFHPEARAAAARRRAAAAATIAAEREEEELRDCTFRPHINPPPVGTFARLRVSADQLYSRNEEVAARLEAARQTRQERELDGCTFAPKINDGSRVKARKEALATAVQVEAGASDGTPGGFDATIERMRAAREAREAKAKLLEPRSYAWGEGTQPRRLRVTQPRPPRLSTATRGSVTTATTSAAGVGGTASSRPAPRRLENEWDDPAIDPLELVQMFNELNAEAYADLYEPGEDGENYAENDLAFLLRADYGDAGAAEMAE</sequence>
<feature type="compositionally biased region" description="Low complexity" evidence="1">
    <location>
        <begin position="111"/>
        <end position="120"/>
    </location>
</feature>
<feature type="region of interest" description="Disordered" evidence="1">
    <location>
        <begin position="198"/>
        <end position="218"/>
    </location>
</feature>
<keyword evidence="3" id="KW-1185">Reference proteome</keyword>
<evidence type="ECO:0000313" key="3">
    <source>
        <dbReference type="Proteomes" id="UP000660262"/>
    </source>
</evidence>
<dbReference type="AlphaFoldDB" id="A0A830HLQ2"/>
<feature type="compositionally biased region" description="Basic and acidic residues" evidence="1">
    <location>
        <begin position="249"/>
        <end position="277"/>
    </location>
</feature>
<feature type="compositionally biased region" description="Polar residues" evidence="1">
    <location>
        <begin position="34"/>
        <end position="62"/>
    </location>
</feature>